<organism evidence="1 2">
    <name type="scientific">Paraburkholderia steynii</name>
    <dbReference type="NCBI Taxonomy" id="1245441"/>
    <lineage>
        <taxon>Bacteria</taxon>
        <taxon>Pseudomonadati</taxon>
        <taxon>Pseudomonadota</taxon>
        <taxon>Betaproteobacteria</taxon>
        <taxon>Burkholderiales</taxon>
        <taxon>Burkholderiaceae</taxon>
        <taxon>Paraburkholderia</taxon>
    </lineage>
</organism>
<sequence length="76" mass="9022">MQTELLDLIRGQSHRGESPLRLALNALYACLSAVTSACWYGRDWQRRLTSSRGQTFRKSHELPPYGFDRIRVRWRW</sequence>
<reference evidence="1" key="1">
    <citation type="submission" date="2016-10" db="EMBL/GenBank/DDBJ databases">
        <authorList>
            <person name="Varghese N."/>
            <person name="Submissions S."/>
        </authorList>
    </citation>
    <scope>NUCLEOTIDE SEQUENCE [LARGE SCALE GENOMIC DNA]</scope>
    <source>
        <strain evidence="1">YR281</strain>
    </source>
</reference>
<protein>
    <submittedName>
        <fullName evidence="1">Uncharacterized protein</fullName>
    </submittedName>
</protein>
<keyword evidence="2" id="KW-1185">Reference proteome</keyword>
<comment type="caution">
    <text evidence="1">The sequence shown here is derived from an EMBL/GenBank/DDBJ whole genome shotgun (WGS) entry which is preliminary data.</text>
</comment>
<evidence type="ECO:0000313" key="2">
    <source>
        <dbReference type="Proteomes" id="UP000198900"/>
    </source>
</evidence>
<gene>
    <name evidence="1" type="ORF">SAMN04487926_109111</name>
</gene>
<evidence type="ECO:0000313" key="1">
    <source>
        <dbReference type="EMBL" id="SDH88964.1"/>
    </source>
</evidence>
<dbReference type="EMBL" id="FNDI01000009">
    <property type="protein sequence ID" value="SDH88964.1"/>
    <property type="molecule type" value="Genomic_DNA"/>
</dbReference>
<dbReference type="Proteomes" id="UP000198900">
    <property type="component" value="Unassembled WGS sequence"/>
</dbReference>
<name>A0A7Z7FJ78_9BURK</name>
<proteinExistence type="predicted"/>
<accession>A0A7Z7FJ78</accession>
<dbReference type="AlphaFoldDB" id="A0A7Z7FJ78"/>